<feature type="transmembrane region" description="Helical" evidence="1">
    <location>
        <begin position="15"/>
        <end position="37"/>
    </location>
</feature>
<dbReference type="AlphaFoldDB" id="A0A5N6DIT6"/>
<evidence type="ECO:0000256" key="1">
    <source>
        <dbReference type="SAM" id="Phobius"/>
    </source>
</evidence>
<gene>
    <name evidence="2" type="ORF">BDV34DRAFT_196370</name>
</gene>
<sequence length="60" mass="6703">MVTTILRIVSATLRFIWLVLLRPLVIVVATGAVVSIYRAGLPLWKDVPALFYELVMSFVA</sequence>
<name>A0A5N6DIT6_ASPPA</name>
<keyword evidence="1" id="KW-0472">Membrane</keyword>
<evidence type="ECO:0000313" key="2">
    <source>
        <dbReference type="EMBL" id="KAB8205016.1"/>
    </source>
</evidence>
<organism evidence="2 3">
    <name type="scientific">Aspergillus parasiticus</name>
    <dbReference type="NCBI Taxonomy" id="5067"/>
    <lineage>
        <taxon>Eukaryota</taxon>
        <taxon>Fungi</taxon>
        <taxon>Dikarya</taxon>
        <taxon>Ascomycota</taxon>
        <taxon>Pezizomycotina</taxon>
        <taxon>Eurotiomycetes</taxon>
        <taxon>Eurotiomycetidae</taxon>
        <taxon>Eurotiales</taxon>
        <taxon>Aspergillaceae</taxon>
        <taxon>Aspergillus</taxon>
        <taxon>Aspergillus subgen. Circumdati</taxon>
    </lineage>
</organism>
<keyword evidence="1" id="KW-1133">Transmembrane helix</keyword>
<dbReference type="OMA" id="AYEIFMW"/>
<accession>A0A5N6DIT6</accession>
<evidence type="ECO:0000313" key="3">
    <source>
        <dbReference type="Proteomes" id="UP000326532"/>
    </source>
</evidence>
<dbReference type="EMBL" id="ML734974">
    <property type="protein sequence ID" value="KAB8205016.1"/>
    <property type="molecule type" value="Genomic_DNA"/>
</dbReference>
<protein>
    <submittedName>
        <fullName evidence="2">Uncharacterized protein</fullName>
    </submittedName>
</protein>
<reference evidence="2 3" key="1">
    <citation type="submission" date="2019-04" db="EMBL/GenBank/DDBJ databases">
        <title>Fungal friends and foes A comparative genomics study of 23 Aspergillus species from section Flavi.</title>
        <authorList>
            <consortium name="DOE Joint Genome Institute"/>
            <person name="Kjaerbolling I."/>
            <person name="Vesth T.C."/>
            <person name="Frisvad J.C."/>
            <person name="Nybo J.L."/>
            <person name="Theobald S."/>
            <person name="Kildgaard S."/>
            <person name="Petersen T.I."/>
            <person name="Kuo A."/>
            <person name="Sato A."/>
            <person name="Lyhne E.K."/>
            <person name="Kogle M.E."/>
            <person name="Wiebenga A."/>
            <person name="Kun R.S."/>
            <person name="Lubbers R.J."/>
            <person name="Makela M.R."/>
            <person name="Barry K."/>
            <person name="Chovatia M."/>
            <person name="Clum A."/>
            <person name="Daum C."/>
            <person name="Haridas S."/>
            <person name="He G."/>
            <person name="LaButti K."/>
            <person name="Lipzen A."/>
            <person name="Mondo S."/>
            <person name="Pangilinan J."/>
            <person name="Riley R."/>
            <person name="Salamov A."/>
            <person name="Simmons B.A."/>
            <person name="Magnuson J.K."/>
            <person name="Henrissat B."/>
            <person name="Mortensen U.H."/>
            <person name="Larsen T.O."/>
            <person name="De vries R.P."/>
            <person name="Grigoriev I.V."/>
            <person name="Machida M."/>
            <person name="Baker S.E."/>
            <person name="Andersen M.R."/>
        </authorList>
    </citation>
    <scope>NUCLEOTIDE SEQUENCE [LARGE SCALE GENOMIC DNA]</scope>
    <source>
        <strain evidence="2 3">CBS 117618</strain>
    </source>
</reference>
<dbReference type="Proteomes" id="UP000326532">
    <property type="component" value="Unassembled WGS sequence"/>
</dbReference>
<keyword evidence="3" id="KW-1185">Reference proteome</keyword>
<proteinExistence type="predicted"/>
<dbReference type="VEuPathDB" id="FungiDB:BDV34DRAFT_196370"/>
<keyword evidence="1" id="KW-0812">Transmembrane</keyword>